<comment type="similarity">
    <text evidence="1">Belongs to the membrane fusion protein (MFP) (TC 8.A.1) family.</text>
</comment>
<dbReference type="GO" id="GO:0046914">
    <property type="term" value="F:transition metal ion binding"/>
    <property type="evidence" value="ECO:0007669"/>
    <property type="project" value="TreeGrafter"/>
</dbReference>
<feature type="region of interest" description="Disordered" evidence="3">
    <location>
        <begin position="1"/>
        <end position="21"/>
    </location>
</feature>
<keyword evidence="2" id="KW-0813">Transport</keyword>
<dbReference type="Gene3D" id="2.40.420.20">
    <property type="match status" value="1"/>
</dbReference>
<dbReference type="InterPro" id="IPR006143">
    <property type="entry name" value="RND_pump_MFP"/>
</dbReference>
<dbReference type="InterPro" id="IPR058792">
    <property type="entry name" value="Beta-barrel_RND_2"/>
</dbReference>
<feature type="domain" description="CzcB-like barrel-sandwich hybrid" evidence="5">
    <location>
        <begin position="150"/>
        <end position="287"/>
    </location>
</feature>
<evidence type="ECO:0000313" key="7">
    <source>
        <dbReference type="Proteomes" id="UP000263957"/>
    </source>
</evidence>
<dbReference type="NCBIfam" id="TIGR01730">
    <property type="entry name" value="RND_mfp"/>
    <property type="match status" value="1"/>
</dbReference>
<dbReference type="GO" id="GO:0022857">
    <property type="term" value="F:transmembrane transporter activity"/>
    <property type="evidence" value="ECO:0007669"/>
    <property type="project" value="InterPro"/>
</dbReference>
<evidence type="ECO:0000259" key="4">
    <source>
        <dbReference type="Pfam" id="PF25954"/>
    </source>
</evidence>
<dbReference type="EMBL" id="DOGS01000319">
    <property type="protein sequence ID" value="HBQ50307.1"/>
    <property type="molecule type" value="Genomic_DNA"/>
</dbReference>
<accession>A0A356W9L7</accession>
<dbReference type="FunFam" id="2.40.30.170:FF:000010">
    <property type="entry name" value="Efflux RND transporter periplasmic adaptor subunit"/>
    <property type="match status" value="1"/>
</dbReference>
<dbReference type="GO" id="GO:0015679">
    <property type="term" value="P:plasma membrane copper ion transport"/>
    <property type="evidence" value="ECO:0007669"/>
    <property type="project" value="TreeGrafter"/>
</dbReference>
<evidence type="ECO:0000313" key="6">
    <source>
        <dbReference type="EMBL" id="HBQ50307.1"/>
    </source>
</evidence>
<dbReference type="InterPro" id="IPR051909">
    <property type="entry name" value="MFP_Cation_Efflux"/>
</dbReference>
<evidence type="ECO:0000259" key="5">
    <source>
        <dbReference type="Pfam" id="PF25973"/>
    </source>
</evidence>
<dbReference type="SUPFAM" id="SSF111369">
    <property type="entry name" value="HlyD-like secretion proteins"/>
    <property type="match status" value="1"/>
</dbReference>
<sequence>MERMDRSPACRRQSSDLGGGIEMKSKNLMISACVAGLIFVTPVIAFGADSHGHGPEEIKGHEEKSDHSEASSSARDTEKKGHSDKEADGDHAEGEKPHGSEGHEEKKAEGISLSEAQLREAGVIVRPLQPMQVPSRLNVPGEVLFNQYKTRIVTPRITAMALKREAIMGQQVRKGDVLATLFSVEMAQAQGEYIVASTEWNRVRNIGEKIVSEKRATEARVNQQQAKARLIAYGLTKDQIAALSAQVSLEAPGQFDILADQDGLIVVDDFLVGQVIEPGTPIYKITDPESRWIEARISPSEARLVEPGGLVRVETESTGAQAYEGRVLQIEQQVDEKTRTLGVRIEVIDPQQQLRPGQFVTVSLNGGGHANVLALPKKAVLRGPDGDWTVFQQVSAERFEPVEIRVIRETSGLVVFEGIPVGAKVVTDGAFFVQSELAKSGFSVHNH</sequence>
<dbReference type="PANTHER" id="PTHR30097:SF15">
    <property type="entry name" value="CATION EFFLUX SYSTEM PROTEIN CUSB"/>
    <property type="match status" value="1"/>
</dbReference>
<dbReference type="Proteomes" id="UP000263957">
    <property type="component" value="Unassembled WGS sequence"/>
</dbReference>
<evidence type="ECO:0000256" key="2">
    <source>
        <dbReference type="ARBA" id="ARBA00022448"/>
    </source>
</evidence>
<feature type="region of interest" description="Disordered" evidence="3">
    <location>
        <begin position="51"/>
        <end position="110"/>
    </location>
</feature>
<gene>
    <name evidence="6" type="ORF">DD728_15765</name>
</gene>
<dbReference type="AlphaFoldDB" id="A0A356W9L7"/>
<dbReference type="PANTHER" id="PTHR30097">
    <property type="entry name" value="CATION EFFLUX SYSTEM PROTEIN CUSB"/>
    <property type="match status" value="1"/>
</dbReference>
<feature type="compositionally biased region" description="Basic and acidic residues" evidence="3">
    <location>
        <begin position="51"/>
        <end position="109"/>
    </location>
</feature>
<dbReference type="InterPro" id="IPR058647">
    <property type="entry name" value="BSH_CzcB-like"/>
</dbReference>
<dbReference type="GO" id="GO:0030288">
    <property type="term" value="C:outer membrane-bounded periplasmic space"/>
    <property type="evidence" value="ECO:0007669"/>
    <property type="project" value="TreeGrafter"/>
</dbReference>
<evidence type="ECO:0000256" key="1">
    <source>
        <dbReference type="ARBA" id="ARBA00009477"/>
    </source>
</evidence>
<reference evidence="6 7" key="1">
    <citation type="journal article" date="2018" name="Nat. Biotechnol.">
        <title>A standardized bacterial taxonomy based on genome phylogeny substantially revises the tree of life.</title>
        <authorList>
            <person name="Parks D.H."/>
            <person name="Chuvochina M."/>
            <person name="Waite D.W."/>
            <person name="Rinke C."/>
            <person name="Skarshewski A."/>
            <person name="Chaumeil P.A."/>
            <person name="Hugenholtz P."/>
        </authorList>
    </citation>
    <scope>NUCLEOTIDE SEQUENCE [LARGE SCALE GENOMIC DNA]</scope>
    <source>
        <strain evidence="6">UBA10378</strain>
    </source>
</reference>
<dbReference type="GO" id="GO:0060003">
    <property type="term" value="P:copper ion export"/>
    <property type="evidence" value="ECO:0007669"/>
    <property type="project" value="TreeGrafter"/>
</dbReference>
<proteinExistence type="inferred from homology"/>
<protein>
    <submittedName>
        <fullName evidence="6">Efflux RND transporter periplasmic adaptor subunit</fullName>
    </submittedName>
</protein>
<organism evidence="6 7">
    <name type="scientific">Hyphomonas atlantica</name>
    <dbReference type="NCBI Taxonomy" id="1280948"/>
    <lineage>
        <taxon>Bacteria</taxon>
        <taxon>Pseudomonadati</taxon>
        <taxon>Pseudomonadota</taxon>
        <taxon>Alphaproteobacteria</taxon>
        <taxon>Hyphomonadales</taxon>
        <taxon>Hyphomonadaceae</taxon>
        <taxon>Hyphomonas</taxon>
    </lineage>
</organism>
<evidence type="ECO:0000256" key="3">
    <source>
        <dbReference type="SAM" id="MobiDB-lite"/>
    </source>
</evidence>
<dbReference type="Gene3D" id="2.40.30.170">
    <property type="match status" value="1"/>
</dbReference>
<dbReference type="Pfam" id="PF25954">
    <property type="entry name" value="Beta-barrel_RND_2"/>
    <property type="match status" value="1"/>
</dbReference>
<dbReference type="Pfam" id="PF25973">
    <property type="entry name" value="BSH_CzcB"/>
    <property type="match status" value="1"/>
</dbReference>
<dbReference type="GO" id="GO:0016020">
    <property type="term" value="C:membrane"/>
    <property type="evidence" value="ECO:0007669"/>
    <property type="project" value="InterPro"/>
</dbReference>
<feature type="domain" description="CusB-like beta-barrel" evidence="4">
    <location>
        <begin position="292"/>
        <end position="366"/>
    </location>
</feature>
<comment type="caution">
    <text evidence="6">The sequence shown here is derived from an EMBL/GenBank/DDBJ whole genome shotgun (WGS) entry which is preliminary data.</text>
</comment>
<name>A0A356W9L7_9PROT</name>